<comment type="caution">
    <text evidence="3">The sequence shown here is derived from an EMBL/GenBank/DDBJ whole genome shotgun (WGS) entry which is preliminary data.</text>
</comment>
<evidence type="ECO:0000313" key="4">
    <source>
        <dbReference type="Proteomes" id="UP000324748"/>
    </source>
</evidence>
<dbReference type="Proteomes" id="UP000324748">
    <property type="component" value="Unassembled WGS sequence"/>
</dbReference>
<dbReference type="EMBL" id="VSWC01000197">
    <property type="protein sequence ID" value="KAA1064860.1"/>
    <property type="molecule type" value="Genomic_DNA"/>
</dbReference>
<feature type="compositionally biased region" description="Basic residues" evidence="1">
    <location>
        <begin position="230"/>
        <end position="254"/>
    </location>
</feature>
<dbReference type="Proteomes" id="UP000325313">
    <property type="component" value="Unassembled WGS sequence"/>
</dbReference>
<evidence type="ECO:0000313" key="5">
    <source>
        <dbReference type="Proteomes" id="UP000325313"/>
    </source>
</evidence>
<dbReference type="AlphaFoldDB" id="A0A5B0LTI7"/>
<feature type="compositionally biased region" description="Polar residues" evidence="1">
    <location>
        <begin position="181"/>
        <end position="190"/>
    </location>
</feature>
<dbReference type="PANTHER" id="PTHR33324">
    <property type="entry name" value="EXPRESSED PROTEIN"/>
    <property type="match status" value="1"/>
</dbReference>
<feature type="region of interest" description="Disordered" evidence="1">
    <location>
        <begin position="207"/>
        <end position="258"/>
    </location>
</feature>
<gene>
    <name evidence="2" type="ORF">PGT21_017052</name>
    <name evidence="3" type="ORF">PGTUg99_033095</name>
</gene>
<dbReference type="OrthoDB" id="2499151at2759"/>
<reference evidence="4 5" key="1">
    <citation type="submission" date="2019-05" db="EMBL/GenBank/DDBJ databases">
        <title>Emergence of the Ug99 lineage of the wheat stem rust pathogen through somatic hybridization.</title>
        <authorList>
            <person name="Li F."/>
            <person name="Upadhyaya N.M."/>
            <person name="Sperschneider J."/>
            <person name="Matny O."/>
            <person name="Nguyen-Phuc H."/>
            <person name="Mago R."/>
            <person name="Raley C."/>
            <person name="Miller M.E."/>
            <person name="Silverstein K.A.T."/>
            <person name="Henningsen E."/>
            <person name="Hirsch C.D."/>
            <person name="Visser B."/>
            <person name="Pretorius Z.A."/>
            <person name="Steffenson B.J."/>
            <person name="Schwessinger B."/>
            <person name="Dodds P.N."/>
            <person name="Figueroa M."/>
        </authorList>
    </citation>
    <scope>NUCLEOTIDE SEQUENCE [LARGE SCALE GENOMIC DNA]</scope>
    <source>
        <strain evidence="2">21-0</strain>
        <strain evidence="3 5">Ug99</strain>
    </source>
</reference>
<accession>A0A5B0LTI7</accession>
<feature type="compositionally biased region" description="Polar residues" evidence="1">
    <location>
        <begin position="161"/>
        <end position="173"/>
    </location>
</feature>
<evidence type="ECO:0000313" key="3">
    <source>
        <dbReference type="EMBL" id="KAA1068317.1"/>
    </source>
</evidence>
<feature type="region of interest" description="Disordered" evidence="1">
    <location>
        <begin position="150"/>
        <end position="195"/>
    </location>
</feature>
<keyword evidence="4" id="KW-1185">Reference proteome</keyword>
<evidence type="ECO:0000313" key="2">
    <source>
        <dbReference type="EMBL" id="KAA1064860.1"/>
    </source>
</evidence>
<organism evidence="3 5">
    <name type="scientific">Puccinia graminis f. sp. tritici</name>
    <dbReference type="NCBI Taxonomy" id="56615"/>
    <lineage>
        <taxon>Eukaryota</taxon>
        <taxon>Fungi</taxon>
        <taxon>Dikarya</taxon>
        <taxon>Basidiomycota</taxon>
        <taxon>Pucciniomycotina</taxon>
        <taxon>Pucciniomycetes</taxon>
        <taxon>Pucciniales</taxon>
        <taxon>Pucciniaceae</taxon>
        <taxon>Puccinia</taxon>
    </lineage>
</organism>
<feature type="compositionally biased region" description="Pro residues" evidence="1">
    <location>
        <begin position="207"/>
        <end position="222"/>
    </location>
</feature>
<dbReference type="PANTHER" id="PTHR33324:SF2">
    <property type="entry name" value="MYB_SANT-LIKE DNA-BINDING DOMAIN-CONTAINING PROTEIN"/>
    <property type="match status" value="1"/>
</dbReference>
<name>A0A5B0LTI7_PUCGR</name>
<protein>
    <submittedName>
        <fullName evidence="3">Uncharacterized protein</fullName>
    </submittedName>
</protein>
<dbReference type="EMBL" id="VDEP01000506">
    <property type="protein sequence ID" value="KAA1068317.1"/>
    <property type="molecule type" value="Genomic_DNA"/>
</dbReference>
<evidence type="ECO:0000256" key="1">
    <source>
        <dbReference type="SAM" id="MobiDB-lite"/>
    </source>
</evidence>
<proteinExistence type="predicted"/>
<sequence length="328" mass="36365">MPPRRAPAQPMQSKTKKKAIPWDRDGVNGGDSSIDIVLDWLSTGNNYERWRGDNEKGMTKTRLCSEIVHIMNQKGIRHRDTKGVRQKIGDLQSSYNTARDFVKNTGEGIMAADELNGVHTVYDRIYELCRYWNILDPIMAARSVTEPLHIRSSVGGDQPGHQDSTNNDGTDNTAAIEDPPSNRTSSQSPAMPSDSVVLPDASALLIPPPSLATTAPPLPAHPTPVAHSQTRNKSKSSNRSTHRGSSRPSKYKKKNNTEDLYMMSIISKRQAEVTRARAEASKVKVSYMKELREHGLSLEEIERKAALEFPPCADMDDTLSNENSEDSD</sequence>
<feature type="region of interest" description="Disordered" evidence="1">
    <location>
        <begin position="1"/>
        <end position="25"/>
    </location>
</feature>